<organism evidence="2 3">
    <name type="scientific">Leptotrombidium deliense</name>
    <dbReference type="NCBI Taxonomy" id="299467"/>
    <lineage>
        <taxon>Eukaryota</taxon>
        <taxon>Metazoa</taxon>
        <taxon>Ecdysozoa</taxon>
        <taxon>Arthropoda</taxon>
        <taxon>Chelicerata</taxon>
        <taxon>Arachnida</taxon>
        <taxon>Acari</taxon>
        <taxon>Acariformes</taxon>
        <taxon>Trombidiformes</taxon>
        <taxon>Prostigmata</taxon>
        <taxon>Anystina</taxon>
        <taxon>Parasitengona</taxon>
        <taxon>Trombiculoidea</taxon>
        <taxon>Trombiculidae</taxon>
        <taxon>Leptotrombidium</taxon>
    </lineage>
</organism>
<dbReference type="Gene3D" id="3.10.100.10">
    <property type="entry name" value="Mannose-Binding Protein A, subunit A"/>
    <property type="match status" value="1"/>
</dbReference>
<protein>
    <recommendedName>
        <fullName evidence="1">C-type lectin domain-containing protein</fullName>
    </recommendedName>
</protein>
<dbReference type="Pfam" id="PF00059">
    <property type="entry name" value="Lectin_C"/>
    <property type="match status" value="1"/>
</dbReference>
<dbReference type="InterPro" id="IPR001304">
    <property type="entry name" value="C-type_lectin-like"/>
</dbReference>
<evidence type="ECO:0000313" key="3">
    <source>
        <dbReference type="Proteomes" id="UP000288716"/>
    </source>
</evidence>
<dbReference type="PROSITE" id="PS50041">
    <property type="entry name" value="C_TYPE_LECTIN_2"/>
    <property type="match status" value="1"/>
</dbReference>
<dbReference type="PANTHER" id="PTHR45710">
    <property type="entry name" value="C-TYPE LECTIN DOMAIN-CONTAINING PROTEIN 180"/>
    <property type="match status" value="1"/>
</dbReference>
<dbReference type="OrthoDB" id="9945342at2759"/>
<dbReference type="InterPro" id="IPR050828">
    <property type="entry name" value="C-type_lectin/matrix_domain"/>
</dbReference>
<dbReference type="InterPro" id="IPR016186">
    <property type="entry name" value="C-type_lectin-like/link_sf"/>
</dbReference>
<dbReference type="PANTHER" id="PTHR45710:SF26">
    <property type="entry name" value="RH26557P"/>
    <property type="match status" value="1"/>
</dbReference>
<comment type="caution">
    <text evidence="2">The sequence shown here is derived from an EMBL/GenBank/DDBJ whole genome shotgun (WGS) entry which is preliminary data.</text>
</comment>
<dbReference type="AlphaFoldDB" id="A0A443S584"/>
<dbReference type="SMART" id="SM00034">
    <property type="entry name" value="CLECT"/>
    <property type="match status" value="1"/>
</dbReference>
<dbReference type="CDD" id="cd00037">
    <property type="entry name" value="CLECT"/>
    <property type="match status" value="1"/>
</dbReference>
<dbReference type="InterPro" id="IPR016187">
    <property type="entry name" value="CTDL_fold"/>
</dbReference>
<evidence type="ECO:0000313" key="2">
    <source>
        <dbReference type="EMBL" id="RWS22641.1"/>
    </source>
</evidence>
<reference evidence="2 3" key="1">
    <citation type="journal article" date="2018" name="Gigascience">
        <title>Genomes of trombidid mites reveal novel predicted allergens and laterally-transferred genes associated with secondary metabolism.</title>
        <authorList>
            <person name="Dong X."/>
            <person name="Chaisiri K."/>
            <person name="Xia D."/>
            <person name="Armstrong S.D."/>
            <person name="Fang Y."/>
            <person name="Donnelly M.J."/>
            <person name="Kadowaki T."/>
            <person name="McGarry J.W."/>
            <person name="Darby A.C."/>
            <person name="Makepeace B.L."/>
        </authorList>
    </citation>
    <scope>NUCLEOTIDE SEQUENCE [LARGE SCALE GENOMIC DNA]</scope>
    <source>
        <strain evidence="2">UoL-UT</strain>
    </source>
</reference>
<dbReference type="EMBL" id="NCKV01008248">
    <property type="protein sequence ID" value="RWS22641.1"/>
    <property type="molecule type" value="Genomic_DNA"/>
</dbReference>
<dbReference type="VEuPathDB" id="VectorBase:LDEU009399"/>
<name>A0A443S584_9ACAR</name>
<proteinExistence type="predicted"/>
<dbReference type="Proteomes" id="UP000288716">
    <property type="component" value="Unassembled WGS sequence"/>
</dbReference>
<sequence>MSGCSHQSVAKRAVYWECPADWKQWNKKCYGMTKKPLTFDENKNECALMNAQMVSIHSYDENAVIIYNVTNSTRTWIGLVRNDTKFNGLKWVNDDNVNFLKLSDEANASLFLNSNKRCFTMSYLVKNWHQTTCSEKHWGLCQVEFYDYIVDRKIDALKGNVKLLQQTLLNIEFSNQSKLFWYEYIFYMVTTLNSIYVKMRNLLN</sequence>
<feature type="domain" description="C-type lectin" evidence="1">
    <location>
        <begin position="25"/>
        <end position="142"/>
    </location>
</feature>
<dbReference type="SUPFAM" id="SSF56436">
    <property type="entry name" value="C-type lectin-like"/>
    <property type="match status" value="1"/>
</dbReference>
<keyword evidence="3" id="KW-1185">Reference proteome</keyword>
<dbReference type="STRING" id="299467.A0A443S584"/>
<accession>A0A443S584</accession>
<evidence type="ECO:0000259" key="1">
    <source>
        <dbReference type="PROSITE" id="PS50041"/>
    </source>
</evidence>
<gene>
    <name evidence="2" type="ORF">B4U80_14006</name>
</gene>